<accession>A0ABY6D487</accession>
<keyword evidence="3" id="KW-1185">Reference proteome</keyword>
<dbReference type="InterPro" id="IPR000917">
    <property type="entry name" value="Sulfatase_N"/>
</dbReference>
<feature type="domain" description="Sulfatase N-terminal" evidence="1">
    <location>
        <begin position="25"/>
        <end position="316"/>
    </location>
</feature>
<dbReference type="Pfam" id="PF00884">
    <property type="entry name" value="Sulfatase"/>
    <property type="match status" value="1"/>
</dbReference>
<evidence type="ECO:0000313" key="3">
    <source>
        <dbReference type="Proteomes" id="UP001062165"/>
    </source>
</evidence>
<dbReference type="PROSITE" id="PS51257">
    <property type="entry name" value="PROKAR_LIPOPROTEIN"/>
    <property type="match status" value="1"/>
</dbReference>
<dbReference type="EMBL" id="CP106735">
    <property type="protein sequence ID" value="UXX80967.1"/>
    <property type="molecule type" value="Genomic_DNA"/>
</dbReference>
<dbReference type="Gene3D" id="3.40.720.10">
    <property type="entry name" value="Alkaline Phosphatase, subunit A"/>
    <property type="match status" value="1"/>
</dbReference>
<protein>
    <submittedName>
        <fullName evidence="2">Sulfatase</fullName>
    </submittedName>
</protein>
<proteinExistence type="predicted"/>
<name>A0ABY6D487_9BACT</name>
<evidence type="ECO:0000259" key="1">
    <source>
        <dbReference type="Pfam" id="PF00884"/>
    </source>
</evidence>
<dbReference type="CDD" id="cd16027">
    <property type="entry name" value="SGSH"/>
    <property type="match status" value="1"/>
</dbReference>
<dbReference type="PANTHER" id="PTHR43751">
    <property type="entry name" value="SULFATASE"/>
    <property type="match status" value="1"/>
</dbReference>
<dbReference type="RefSeq" id="WP_263052696.1">
    <property type="nucleotide sequence ID" value="NZ_CP106735.1"/>
</dbReference>
<reference evidence="2" key="1">
    <citation type="submission" date="2022-10" db="EMBL/GenBank/DDBJ databases">
        <title>Comparative genomics and taxonomic characterization of three novel marine species of genus Reichenbachiella exhibiting antioxidant and polysaccharide degradation activities.</title>
        <authorList>
            <person name="Muhammad N."/>
            <person name="Lee Y.-J."/>
            <person name="Ko J."/>
            <person name="Kim S.-G."/>
        </authorList>
    </citation>
    <scope>NUCLEOTIDE SEQUENCE</scope>
    <source>
        <strain evidence="2">Wsw4-B4</strain>
    </source>
</reference>
<evidence type="ECO:0000313" key="2">
    <source>
        <dbReference type="EMBL" id="UXX80967.1"/>
    </source>
</evidence>
<dbReference type="SUPFAM" id="SSF53649">
    <property type="entry name" value="Alkaline phosphatase-like"/>
    <property type="match status" value="1"/>
</dbReference>
<dbReference type="Proteomes" id="UP001062165">
    <property type="component" value="Chromosome"/>
</dbReference>
<dbReference type="PANTHER" id="PTHR43751:SF1">
    <property type="entry name" value="SULFATASE ATSG-RELATED"/>
    <property type="match status" value="1"/>
</dbReference>
<gene>
    <name evidence="2" type="ORF">N7E81_07630</name>
</gene>
<organism evidence="2 3">
    <name type="scientific">Reichenbachiella carrageenanivorans</name>
    <dbReference type="NCBI Taxonomy" id="2979869"/>
    <lineage>
        <taxon>Bacteria</taxon>
        <taxon>Pseudomonadati</taxon>
        <taxon>Bacteroidota</taxon>
        <taxon>Cytophagia</taxon>
        <taxon>Cytophagales</taxon>
        <taxon>Reichenbachiellaceae</taxon>
        <taxon>Reichenbachiella</taxon>
    </lineage>
</organism>
<dbReference type="InterPro" id="IPR017850">
    <property type="entry name" value="Alkaline_phosphatase_core_sf"/>
</dbReference>
<sequence length="526" mass="59663">MKVKIIIGLWVWIGIACQQKEVQPPNILFAIADDASWAHMGAYGCDWVKTPGFDRVAKEGLLFMNAYTPNAKCAPSRACILTARNTWQLEEACNHSPAFPKQFASYMEVLGKHGYNTGFTGKGWGPGDAGEIDGKPRLLTGPVFKSKTTKPPTSMMSGTDYAENFDDFLQATSSEKPWCFWYGGHEPHRKYEYGSSISKGGKKLEDIDKVPDFWPDTDSVRTDMLDYAYEIEYFDQHLVKMIDRLDSLGQLDNTIIVVTADNGMPFPRIKGQEYEYSNHLPLAIMWPNGIKKPGRKVEDLVSFIDLAPTFLEAAGVAWSTSGMSESPGKSLITIFSQSVNEVFRDFVVFGKERHDVGRPQDQGYPIRGITKDGYLFVKNYEPNRWPVGNPETGYLNTDGGATKTFILNMRRNRVDSGYWQMNFGKRPVEELYNIKKDPFCMDNLTDNGDYVHVKHALKEHLFATLREEGDPRVFGQSDYFEKMPYNGAVQGMYERFMSGEKINTGWVNDSDYETEMILDEQLERAK</sequence>
<dbReference type="InterPro" id="IPR052701">
    <property type="entry name" value="GAG_Ulvan_Degrading_Sulfatases"/>
</dbReference>